<comment type="cofactor">
    <cofactor evidence="1">
        <name>Zn(2+)</name>
        <dbReference type="ChEBI" id="CHEBI:29105"/>
    </cofactor>
    <text evidence="1">Binds 1 zinc ion per subunit.</text>
</comment>
<dbReference type="PRINTS" id="PR00480">
    <property type="entry name" value="ASTACIN"/>
</dbReference>
<dbReference type="SMART" id="SM00235">
    <property type="entry name" value="ZnMc"/>
    <property type="match status" value="1"/>
</dbReference>
<name>A0ABR1SYW3_9PEZI</name>
<dbReference type="SUPFAM" id="SSF55486">
    <property type="entry name" value="Metalloproteases ('zincins'), catalytic domain"/>
    <property type="match status" value="1"/>
</dbReference>
<feature type="domain" description="Peptidase metallopeptidase" evidence="3">
    <location>
        <begin position="246"/>
        <end position="392"/>
    </location>
</feature>
<dbReference type="InterPro" id="IPR001506">
    <property type="entry name" value="Peptidase_M12A"/>
</dbReference>
<feature type="region of interest" description="Disordered" evidence="2">
    <location>
        <begin position="421"/>
        <end position="486"/>
    </location>
</feature>
<keyword evidence="5" id="KW-1185">Reference proteome</keyword>
<keyword evidence="1" id="KW-0862">Zinc</keyword>
<feature type="compositionally biased region" description="Polar residues" evidence="2">
    <location>
        <begin position="421"/>
        <end position="433"/>
    </location>
</feature>
<evidence type="ECO:0000256" key="1">
    <source>
        <dbReference type="RuleBase" id="RU361183"/>
    </source>
</evidence>
<dbReference type="Pfam" id="PF01400">
    <property type="entry name" value="Astacin"/>
    <property type="match status" value="1"/>
</dbReference>
<reference evidence="4 5" key="1">
    <citation type="submission" date="2023-01" db="EMBL/GenBank/DDBJ databases">
        <title>Analysis of 21 Apiospora genomes using comparative genomics revels a genus with tremendous synthesis potential of carbohydrate active enzymes and secondary metabolites.</title>
        <authorList>
            <person name="Sorensen T."/>
        </authorList>
    </citation>
    <scope>NUCLEOTIDE SEQUENCE [LARGE SCALE GENOMIC DNA]</scope>
    <source>
        <strain evidence="4 5">CBS 33761</strain>
    </source>
</reference>
<proteinExistence type="predicted"/>
<feature type="compositionally biased region" description="Low complexity" evidence="2">
    <location>
        <begin position="49"/>
        <end position="61"/>
    </location>
</feature>
<protein>
    <recommendedName>
        <fullName evidence="1">Metalloendopeptidase</fullName>
        <ecNumber evidence="1">3.4.24.-</ecNumber>
    </recommendedName>
</protein>
<feature type="compositionally biased region" description="Low complexity" evidence="2">
    <location>
        <begin position="202"/>
        <end position="232"/>
    </location>
</feature>
<sequence>MKIGTIDPVWLPWTSTLGDATPQTVSLKYETPSGTADLTKDQTYIWGPSESEYSSDDSSSSKLSAPPAYTPAPLLSTKPSSTKPFNAKLPNTKSASTKASGAKSSSMKSTNPRPSSTKTSNKTKSSTTKSSPTSITRPSSTKSPTVPGSSGSKSSSIRPSSLSSSKKSTSTASSTKPLSTKPSTQSGSSGSPSSNPVKTHLSGSSSVSGSSETRSSSSGSSGSSGSASSASSLTTQSVQKRIPWEEDRRWPSSQRKLTVRFLNGSHEQRSLIKKVVRENYNTIPLRIRFSFLPSRDTASSDIRIKFTDSGPSWALVGTIDRPSHEETMALNLDYQDTAEDTVGTILHEFGHALGLKHEHRHSDSGLIFSRRHMRSNGYDDKGISELWQPVGIDKRRTEPYDKLSIMHYAITTKQVKNLKTPIGRNNSLSTGDKNQLIAMYPPDKTTTTTTTIKKKQGKAKPKSSEPVGKIRPPLKERTVPNEAVPTATIKYGGETYEYATQYTDRKGKRRQSPRFNRNGCSGS</sequence>
<evidence type="ECO:0000313" key="5">
    <source>
        <dbReference type="Proteomes" id="UP001444661"/>
    </source>
</evidence>
<dbReference type="Proteomes" id="UP001444661">
    <property type="component" value="Unassembled WGS sequence"/>
</dbReference>
<evidence type="ECO:0000313" key="4">
    <source>
        <dbReference type="EMBL" id="KAK8039519.1"/>
    </source>
</evidence>
<keyword evidence="1" id="KW-0645">Protease</keyword>
<organism evidence="4 5">
    <name type="scientific">Apiospora rasikravindrae</name>
    <dbReference type="NCBI Taxonomy" id="990691"/>
    <lineage>
        <taxon>Eukaryota</taxon>
        <taxon>Fungi</taxon>
        <taxon>Dikarya</taxon>
        <taxon>Ascomycota</taxon>
        <taxon>Pezizomycotina</taxon>
        <taxon>Sordariomycetes</taxon>
        <taxon>Xylariomycetidae</taxon>
        <taxon>Amphisphaeriales</taxon>
        <taxon>Apiosporaceae</taxon>
        <taxon>Apiospora</taxon>
    </lineage>
</organism>
<dbReference type="InterPro" id="IPR006026">
    <property type="entry name" value="Peptidase_Metallo"/>
</dbReference>
<feature type="region of interest" description="Disordered" evidence="2">
    <location>
        <begin position="500"/>
        <end position="523"/>
    </location>
</feature>
<dbReference type="Gene3D" id="3.40.390.10">
    <property type="entry name" value="Collagenase (Catalytic Domain)"/>
    <property type="match status" value="1"/>
</dbReference>
<keyword evidence="1" id="KW-0482">Metalloprotease</keyword>
<comment type="caution">
    <text evidence="4">The sequence shown here is derived from an EMBL/GenBank/DDBJ whole genome shotgun (WGS) entry which is preliminary data.</text>
</comment>
<keyword evidence="1" id="KW-0479">Metal-binding</keyword>
<dbReference type="EMBL" id="JAQQWK010000006">
    <property type="protein sequence ID" value="KAK8039519.1"/>
    <property type="molecule type" value="Genomic_DNA"/>
</dbReference>
<dbReference type="InterPro" id="IPR024079">
    <property type="entry name" value="MetalloPept_cat_dom_sf"/>
</dbReference>
<feature type="compositionally biased region" description="Low complexity" evidence="2">
    <location>
        <begin position="92"/>
        <end position="194"/>
    </location>
</feature>
<feature type="compositionally biased region" description="Basic residues" evidence="2">
    <location>
        <begin position="452"/>
        <end position="461"/>
    </location>
</feature>
<keyword evidence="1" id="KW-0378">Hydrolase</keyword>
<dbReference type="EC" id="3.4.24.-" evidence="1"/>
<feature type="compositionally biased region" description="Polar residues" evidence="2">
    <location>
        <begin position="513"/>
        <end position="523"/>
    </location>
</feature>
<feature type="region of interest" description="Disordered" evidence="2">
    <location>
        <begin position="31"/>
        <end position="249"/>
    </location>
</feature>
<gene>
    <name evidence="4" type="ORF">PG993_007930</name>
</gene>
<accession>A0ABR1SYW3</accession>
<evidence type="ECO:0000259" key="3">
    <source>
        <dbReference type="SMART" id="SM00235"/>
    </source>
</evidence>
<evidence type="ECO:0000256" key="2">
    <source>
        <dbReference type="SAM" id="MobiDB-lite"/>
    </source>
</evidence>